<keyword evidence="9" id="KW-1185">Reference proteome</keyword>
<name>A0A5C4SQE2_9FLAO</name>
<keyword evidence="5" id="KW-0378">Hydrolase</keyword>
<dbReference type="PANTHER" id="PTHR45953:SF1">
    <property type="entry name" value="IDURONATE 2-SULFATASE"/>
    <property type="match status" value="1"/>
</dbReference>
<evidence type="ECO:0000256" key="1">
    <source>
        <dbReference type="ARBA" id="ARBA00001913"/>
    </source>
</evidence>
<dbReference type="EMBL" id="VDCS01000003">
    <property type="protein sequence ID" value="TNJ46243.1"/>
    <property type="molecule type" value="Genomic_DNA"/>
</dbReference>
<dbReference type="InterPro" id="IPR035874">
    <property type="entry name" value="IDS"/>
</dbReference>
<dbReference type="GO" id="GO:0005737">
    <property type="term" value="C:cytoplasm"/>
    <property type="evidence" value="ECO:0007669"/>
    <property type="project" value="TreeGrafter"/>
</dbReference>
<dbReference type="Gene3D" id="3.40.720.10">
    <property type="entry name" value="Alkaline Phosphatase, subunit A"/>
    <property type="match status" value="1"/>
</dbReference>
<dbReference type="Proteomes" id="UP000308713">
    <property type="component" value="Unassembled WGS sequence"/>
</dbReference>
<keyword evidence="3" id="KW-0479">Metal-binding</keyword>
<dbReference type="AlphaFoldDB" id="A0A5C4SQE2"/>
<dbReference type="GO" id="GO:0004423">
    <property type="term" value="F:iduronate-2-sulfatase activity"/>
    <property type="evidence" value="ECO:0007669"/>
    <property type="project" value="InterPro"/>
</dbReference>
<evidence type="ECO:0000313" key="8">
    <source>
        <dbReference type="EMBL" id="TNJ46243.1"/>
    </source>
</evidence>
<dbReference type="InterPro" id="IPR017850">
    <property type="entry name" value="Alkaline_phosphatase_core_sf"/>
</dbReference>
<comment type="cofactor">
    <cofactor evidence="1">
        <name>Ca(2+)</name>
        <dbReference type="ChEBI" id="CHEBI:29108"/>
    </cofactor>
</comment>
<dbReference type="SUPFAM" id="SSF53649">
    <property type="entry name" value="Alkaline phosphatase-like"/>
    <property type="match status" value="1"/>
</dbReference>
<gene>
    <name evidence="8" type="ORF">FGF67_03330</name>
</gene>
<evidence type="ECO:0000259" key="7">
    <source>
        <dbReference type="Pfam" id="PF00884"/>
    </source>
</evidence>
<evidence type="ECO:0000256" key="5">
    <source>
        <dbReference type="ARBA" id="ARBA00022801"/>
    </source>
</evidence>
<organism evidence="8 9">
    <name type="scientific">Allotamlana fucoidanivorans</name>
    <dbReference type="NCBI Taxonomy" id="2583814"/>
    <lineage>
        <taxon>Bacteria</taxon>
        <taxon>Pseudomonadati</taxon>
        <taxon>Bacteroidota</taxon>
        <taxon>Flavobacteriia</taxon>
        <taxon>Flavobacteriales</taxon>
        <taxon>Flavobacteriaceae</taxon>
        <taxon>Allotamlana</taxon>
    </lineage>
</organism>
<sequence length="485" mass="55337">MILIVSCLKKPKAKEAKQHNILFIAIDDLRPDLGIYNNTVVKSPNLDAIGNEGVVFNNHFVTAPTCGASRAGLLTGLLPRDSIDITNEVFSEKIAKQKDSPKTESFVHFLRQKGYYTVGVGKISHSPDGLIYGYGDEIGTEWELPKSWDEMLLDLGNWGTGWNSFFAYSGGKNRTDENKNLKPYEKANVSDEGYPDGLILKTALKKLNELSEKKEPFFLGVGFFKPHLPFNSPKKYWDLYDRNQIKTSPNPEIPKNVNLKSLHSSHELNQYKKGEEKASLQKPLSEHYSKKLIHAYYASISYIDNQVGKLMTELEQLGLSDNTIIILWGDHGWHLGDHRIWGKHTLFERSLKSTFIIKAPQIKKGSKVNEIVSSIDLYPTLMELCGFSKPNRLDGQSLVPLLKFQSPDWSNVAYSYYNRGISVRNERFRLTKYFRENEEEPNIELYDHINDPNETTNIAKQEPMIVQKLLKLIDQGDFGIYKNKN</sequence>
<dbReference type="GO" id="GO:0046872">
    <property type="term" value="F:metal ion binding"/>
    <property type="evidence" value="ECO:0007669"/>
    <property type="project" value="UniProtKB-KW"/>
</dbReference>
<dbReference type="Pfam" id="PF00884">
    <property type="entry name" value="Sulfatase"/>
    <property type="match status" value="1"/>
</dbReference>
<evidence type="ECO:0000313" key="9">
    <source>
        <dbReference type="Proteomes" id="UP000308713"/>
    </source>
</evidence>
<keyword evidence="4" id="KW-0732">Signal</keyword>
<comment type="caution">
    <text evidence="8">The sequence shown here is derived from an EMBL/GenBank/DDBJ whole genome shotgun (WGS) entry which is preliminary data.</text>
</comment>
<dbReference type="OrthoDB" id="9763552at2"/>
<reference evidence="8 9" key="1">
    <citation type="submission" date="2019-05" db="EMBL/GenBank/DDBJ databases">
        <title>Tamlana fucoidanivorans sp. nov., isolated from the surface of algae collected from Fujian province in China.</title>
        <authorList>
            <person name="Li J."/>
        </authorList>
    </citation>
    <scope>NUCLEOTIDE SEQUENCE [LARGE SCALE GENOMIC DNA]</scope>
    <source>
        <strain evidence="8 9">CW2-9</strain>
    </source>
</reference>
<dbReference type="PANTHER" id="PTHR45953">
    <property type="entry name" value="IDURONATE 2-SULFATASE"/>
    <property type="match status" value="1"/>
</dbReference>
<evidence type="ECO:0000256" key="2">
    <source>
        <dbReference type="ARBA" id="ARBA00008779"/>
    </source>
</evidence>
<evidence type="ECO:0000256" key="6">
    <source>
        <dbReference type="ARBA" id="ARBA00022837"/>
    </source>
</evidence>
<accession>A0A5C4SQE2</accession>
<dbReference type="CDD" id="cd16030">
    <property type="entry name" value="iduronate-2-sulfatase"/>
    <property type="match status" value="1"/>
</dbReference>
<evidence type="ECO:0000256" key="4">
    <source>
        <dbReference type="ARBA" id="ARBA00022729"/>
    </source>
</evidence>
<proteinExistence type="inferred from homology"/>
<feature type="domain" description="Sulfatase N-terminal" evidence="7">
    <location>
        <begin position="20"/>
        <end position="386"/>
    </location>
</feature>
<evidence type="ECO:0000256" key="3">
    <source>
        <dbReference type="ARBA" id="ARBA00022723"/>
    </source>
</evidence>
<comment type="similarity">
    <text evidence="2">Belongs to the sulfatase family.</text>
</comment>
<keyword evidence="6" id="KW-0106">Calcium</keyword>
<dbReference type="InterPro" id="IPR000917">
    <property type="entry name" value="Sulfatase_N"/>
</dbReference>
<protein>
    <submittedName>
        <fullName evidence="8">Sulfatase</fullName>
    </submittedName>
</protein>